<dbReference type="OrthoDB" id="714183at2"/>
<dbReference type="RefSeq" id="WP_068402797.1">
    <property type="nucleotide sequence ID" value="NZ_CP014504.1"/>
</dbReference>
<dbReference type="KEGG" id="pcm:AY601_3212"/>
<protein>
    <submittedName>
        <fullName evidence="1">Uncharacterized protein</fullName>
    </submittedName>
</protein>
<name>A0A127VFF3_9SPHI</name>
<dbReference type="PATRIC" id="fig|188932.3.peg.3347"/>
<accession>A0A127VFF3</accession>
<evidence type="ECO:0000313" key="1">
    <source>
        <dbReference type="EMBL" id="AMQ00083.1"/>
    </source>
</evidence>
<dbReference type="EMBL" id="CP014504">
    <property type="protein sequence ID" value="AMQ00083.1"/>
    <property type="molecule type" value="Genomic_DNA"/>
</dbReference>
<proteinExistence type="predicted"/>
<organism evidence="1 2">
    <name type="scientific">Pedobacter cryoconitis</name>
    <dbReference type="NCBI Taxonomy" id="188932"/>
    <lineage>
        <taxon>Bacteria</taxon>
        <taxon>Pseudomonadati</taxon>
        <taxon>Bacteroidota</taxon>
        <taxon>Sphingobacteriia</taxon>
        <taxon>Sphingobacteriales</taxon>
        <taxon>Sphingobacteriaceae</taxon>
        <taxon>Pedobacter</taxon>
    </lineage>
</organism>
<keyword evidence="2" id="KW-1185">Reference proteome</keyword>
<dbReference type="AlphaFoldDB" id="A0A127VFF3"/>
<evidence type="ECO:0000313" key="2">
    <source>
        <dbReference type="Proteomes" id="UP000071561"/>
    </source>
</evidence>
<dbReference type="Proteomes" id="UP000071561">
    <property type="component" value="Chromosome"/>
</dbReference>
<sequence>MLEKLKQNLDINRMANDNYEIWEPIIGDSGVLYFFELHNEMGALTIMLKKIGLLDKTLRIRFDGVLAYRVVQEAGRLKTINDNPSLSTLNTSTNSKFLEWIKQESGGVFDDMELIHYAICNSDNIIDVISGPPVIVEWVSS</sequence>
<reference evidence="1 2" key="1">
    <citation type="submission" date="2016-03" db="EMBL/GenBank/DDBJ databases">
        <title>Complete genome sequence of Pedobacter cryoconitis PAMC 27485.</title>
        <authorList>
            <person name="Lee J."/>
            <person name="Kim O.-S."/>
        </authorList>
    </citation>
    <scope>NUCLEOTIDE SEQUENCE [LARGE SCALE GENOMIC DNA]</scope>
    <source>
        <strain evidence="1 2">PAMC 27485</strain>
    </source>
</reference>
<gene>
    <name evidence="1" type="ORF">AY601_3212</name>
</gene>